<protein>
    <recommendedName>
        <fullName evidence="3">Reverse transcriptase domain-containing protein</fullName>
    </recommendedName>
</protein>
<proteinExistence type="predicted"/>
<keyword evidence="2" id="KW-1185">Reference proteome</keyword>
<sequence>IIEGLDELQCDIPNPETKQREDSLLAELDEILLRKDLIWRQKSRELWLKNGDKNSKFFHLSTIIRRRTNHIAAVKGEGNQWIEDPESIGDYFLKNLKDLFTSTSPTFPKDLEGLVEPIITTEENILPTSIPTREEITHALNSIPNLKAPGPDGIPSLVYKHYGNIIKPLLTSAVQSFFFSGKILKEWNNTFITLVPKSKKASTFKDFRPISLCNEDGSMKMGFSRKKSSTQ</sequence>
<dbReference type="AlphaFoldDB" id="A0A2I0IEL6"/>
<dbReference type="STRING" id="22663.A0A2I0IEL6"/>
<evidence type="ECO:0000313" key="1">
    <source>
        <dbReference type="EMBL" id="PKI42454.1"/>
    </source>
</evidence>
<evidence type="ECO:0000313" key="2">
    <source>
        <dbReference type="Proteomes" id="UP000233551"/>
    </source>
</evidence>
<dbReference type="InterPro" id="IPR052343">
    <property type="entry name" value="Retrotransposon-Effector_Assoc"/>
</dbReference>
<gene>
    <name evidence="1" type="ORF">CRG98_037127</name>
</gene>
<reference evidence="1 2" key="1">
    <citation type="submission" date="2017-11" db="EMBL/GenBank/DDBJ databases">
        <title>De-novo sequencing of pomegranate (Punica granatum L.) genome.</title>
        <authorList>
            <person name="Akparov Z."/>
            <person name="Amiraslanov A."/>
            <person name="Hajiyeva S."/>
            <person name="Abbasov M."/>
            <person name="Kaur K."/>
            <person name="Hamwieh A."/>
            <person name="Solovyev V."/>
            <person name="Salamov A."/>
            <person name="Braich B."/>
            <person name="Kosarev P."/>
            <person name="Mahmoud A."/>
            <person name="Hajiyev E."/>
            <person name="Babayeva S."/>
            <person name="Izzatullayeva V."/>
            <person name="Mammadov A."/>
            <person name="Mammadov A."/>
            <person name="Sharifova S."/>
            <person name="Ojaghi J."/>
            <person name="Eynullazada K."/>
            <person name="Bayramov B."/>
            <person name="Abdulazimova A."/>
            <person name="Shahmuradov I."/>
        </authorList>
    </citation>
    <scope>NUCLEOTIDE SEQUENCE [LARGE SCALE GENOMIC DNA]</scope>
    <source>
        <strain evidence="2">cv. AG2017</strain>
        <tissue evidence="1">Leaf</tissue>
    </source>
</reference>
<accession>A0A2I0IEL6</accession>
<evidence type="ECO:0008006" key="3">
    <source>
        <dbReference type="Google" id="ProtNLM"/>
    </source>
</evidence>
<comment type="caution">
    <text evidence="1">The sequence shown here is derived from an EMBL/GenBank/DDBJ whole genome shotgun (WGS) entry which is preliminary data.</text>
</comment>
<dbReference type="EMBL" id="PGOL01003155">
    <property type="protein sequence ID" value="PKI42454.1"/>
    <property type="molecule type" value="Genomic_DNA"/>
</dbReference>
<organism evidence="1 2">
    <name type="scientific">Punica granatum</name>
    <name type="common">Pomegranate</name>
    <dbReference type="NCBI Taxonomy" id="22663"/>
    <lineage>
        <taxon>Eukaryota</taxon>
        <taxon>Viridiplantae</taxon>
        <taxon>Streptophyta</taxon>
        <taxon>Embryophyta</taxon>
        <taxon>Tracheophyta</taxon>
        <taxon>Spermatophyta</taxon>
        <taxon>Magnoliopsida</taxon>
        <taxon>eudicotyledons</taxon>
        <taxon>Gunneridae</taxon>
        <taxon>Pentapetalae</taxon>
        <taxon>rosids</taxon>
        <taxon>malvids</taxon>
        <taxon>Myrtales</taxon>
        <taxon>Lythraceae</taxon>
        <taxon>Punica</taxon>
    </lineage>
</organism>
<feature type="non-terminal residue" evidence="1">
    <location>
        <position position="1"/>
    </location>
</feature>
<dbReference type="PANTHER" id="PTHR46890">
    <property type="entry name" value="NON-LTR RETROLELEMENT REVERSE TRANSCRIPTASE-LIKE PROTEIN-RELATED"/>
    <property type="match status" value="1"/>
</dbReference>
<dbReference type="PANTHER" id="PTHR46890:SF48">
    <property type="entry name" value="RNA-DIRECTED DNA POLYMERASE"/>
    <property type="match status" value="1"/>
</dbReference>
<name>A0A2I0IEL6_PUNGR</name>
<dbReference type="Proteomes" id="UP000233551">
    <property type="component" value="Unassembled WGS sequence"/>
</dbReference>